<dbReference type="KEGG" id="tva:5466429"/>
<dbReference type="VEuPathDB" id="TrichDB:TVAG_437080"/>
<dbReference type="SMR" id="A2DFF5"/>
<dbReference type="VEuPathDB" id="TrichDB:TVAGG3_0565030"/>
<evidence type="ECO:0000313" key="3">
    <source>
        <dbReference type="Proteomes" id="UP000001542"/>
    </source>
</evidence>
<organism evidence="2 3">
    <name type="scientific">Trichomonas vaginalis (strain ATCC PRA-98 / G3)</name>
    <dbReference type="NCBI Taxonomy" id="412133"/>
    <lineage>
        <taxon>Eukaryota</taxon>
        <taxon>Metamonada</taxon>
        <taxon>Parabasalia</taxon>
        <taxon>Trichomonadida</taxon>
        <taxon>Trichomonadidae</taxon>
        <taxon>Trichomonas</taxon>
    </lineage>
</organism>
<dbReference type="Pfam" id="PF12796">
    <property type="entry name" value="Ank_2"/>
    <property type="match status" value="1"/>
</dbReference>
<keyword evidence="3" id="KW-1185">Reference proteome</keyword>
<dbReference type="Proteomes" id="UP000001542">
    <property type="component" value="Unassembled WGS sequence"/>
</dbReference>
<feature type="repeat" description="ANK" evidence="1">
    <location>
        <begin position="364"/>
        <end position="396"/>
    </location>
</feature>
<protein>
    <submittedName>
        <fullName evidence="2">Uncharacterized protein</fullName>
    </submittedName>
</protein>
<dbReference type="STRING" id="5722.A2DFF5"/>
<dbReference type="PROSITE" id="PS50088">
    <property type="entry name" value="ANK_REPEAT"/>
    <property type="match status" value="3"/>
</dbReference>
<dbReference type="EMBL" id="DS113194">
    <property type="protein sequence ID" value="EAY20883.1"/>
    <property type="molecule type" value="Genomic_DNA"/>
</dbReference>
<evidence type="ECO:0000313" key="2">
    <source>
        <dbReference type="EMBL" id="EAY20883.1"/>
    </source>
</evidence>
<gene>
    <name evidence="2" type="ORF">TVAG_437080</name>
</gene>
<dbReference type="SMART" id="SM00248">
    <property type="entry name" value="ANK"/>
    <property type="match status" value="6"/>
</dbReference>
<feature type="repeat" description="ANK" evidence="1">
    <location>
        <begin position="297"/>
        <end position="329"/>
    </location>
</feature>
<proteinExistence type="predicted"/>
<dbReference type="SUPFAM" id="SSF48403">
    <property type="entry name" value="Ankyrin repeat"/>
    <property type="match status" value="1"/>
</dbReference>
<dbReference type="PANTHER" id="PTHR24118:SF99">
    <property type="entry name" value="POTE ANKYRIN DOMAIN FAMILY MEMBER 3C-RELATED"/>
    <property type="match status" value="1"/>
</dbReference>
<keyword evidence="1" id="KW-0040">ANK repeat</keyword>
<dbReference type="PANTHER" id="PTHR24118">
    <property type="entry name" value="POTE ANKYRIN DOMAIN"/>
    <property type="match status" value="1"/>
</dbReference>
<name>A2DFF5_TRIV3</name>
<reference evidence="2" key="2">
    <citation type="journal article" date="2007" name="Science">
        <title>Draft genome sequence of the sexually transmitted pathogen Trichomonas vaginalis.</title>
        <authorList>
            <person name="Carlton J.M."/>
            <person name="Hirt R.P."/>
            <person name="Silva J.C."/>
            <person name="Delcher A.L."/>
            <person name="Schatz M."/>
            <person name="Zhao Q."/>
            <person name="Wortman J.R."/>
            <person name="Bidwell S.L."/>
            <person name="Alsmark U.C.M."/>
            <person name="Besteiro S."/>
            <person name="Sicheritz-Ponten T."/>
            <person name="Noel C.J."/>
            <person name="Dacks J.B."/>
            <person name="Foster P.G."/>
            <person name="Simillion C."/>
            <person name="Van de Peer Y."/>
            <person name="Miranda-Saavedra D."/>
            <person name="Barton G.J."/>
            <person name="Westrop G.D."/>
            <person name="Mueller S."/>
            <person name="Dessi D."/>
            <person name="Fiori P.L."/>
            <person name="Ren Q."/>
            <person name="Paulsen I."/>
            <person name="Zhang H."/>
            <person name="Bastida-Corcuera F.D."/>
            <person name="Simoes-Barbosa A."/>
            <person name="Brown M.T."/>
            <person name="Hayes R.D."/>
            <person name="Mukherjee M."/>
            <person name="Okumura C.Y."/>
            <person name="Schneider R."/>
            <person name="Smith A.J."/>
            <person name="Vanacova S."/>
            <person name="Villalvazo M."/>
            <person name="Haas B.J."/>
            <person name="Pertea M."/>
            <person name="Feldblyum T.V."/>
            <person name="Utterback T.R."/>
            <person name="Shu C.L."/>
            <person name="Osoegawa K."/>
            <person name="de Jong P.J."/>
            <person name="Hrdy I."/>
            <person name="Horvathova L."/>
            <person name="Zubacova Z."/>
            <person name="Dolezal P."/>
            <person name="Malik S.B."/>
            <person name="Logsdon J.M. Jr."/>
            <person name="Henze K."/>
            <person name="Gupta A."/>
            <person name="Wang C.C."/>
            <person name="Dunne R.L."/>
            <person name="Upcroft J.A."/>
            <person name="Upcroft P."/>
            <person name="White O."/>
            <person name="Salzberg S.L."/>
            <person name="Tang P."/>
            <person name="Chiu C.-H."/>
            <person name="Lee Y.-S."/>
            <person name="Embley T.M."/>
            <person name="Coombs G.H."/>
            <person name="Mottram J.C."/>
            <person name="Tachezy J."/>
            <person name="Fraser-Liggett C.M."/>
            <person name="Johnson P.J."/>
        </authorList>
    </citation>
    <scope>NUCLEOTIDE SEQUENCE [LARGE SCALE GENOMIC DNA]</scope>
    <source>
        <strain evidence="2">G3</strain>
    </source>
</reference>
<dbReference type="AlphaFoldDB" id="A2DFF5"/>
<dbReference type="OrthoDB" id="71307at2759"/>
<dbReference type="PROSITE" id="PS50297">
    <property type="entry name" value="ANK_REP_REGION"/>
    <property type="match status" value="2"/>
</dbReference>
<feature type="repeat" description="ANK" evidence="1">
    <location>
        <begin position="397"/>
        <end position="429"/>
    </location>
</feature>
<accession>A2DFF5</accession>
<dbReference type="Gene3D" id="1.25.40.20">
    <property type="entry name" value="Ankyrin repeat-containing domain"/>
    <property type="match status" value="3"/>
</dbReference>
<dbReference type="InterPro" id="IPR036770">
    <property type="entry name" value="Ankyrin_rpt-contain_sf"/>
</dbReference>
<reference evidence="2" key="1">
    <citation type="submission" date="2006-10" db="EMBL/GenBank/DDBJ databases">
        <authorList>
            <person name="Amadeo P."/>
            <person name="Zhao Q."/>
            <person name="Wortman J."/>
            <person name="Fraser-Liggett C."/>
            <person name="Carlton J."/>
        </authorList>
    </citation>
    <scope>NUCLEOTIDE SEQUENCE</scope>
    <source>
        <strain evidence="2">G3</strain>
    </source>
</reference>
<sequence>MQVPLDLQSYPINLQNSIIIEDALFNVSEENYEDCIKKLNNFIERRKYYVMRCLGVAAMVNRFKWELYLRIFNDLSLGRLILSYNGINHYLTAAHALKGSHLITHISQEAYENVFPKNSFPYAVAHNDLASAKSMLSQGTVNLKQTVSLFDLEFDSDNYEQISYLDVAGYCGHYEMFEFLLSQGISITGKTCRNVVRGGNIKIIALLIKNKYDLSTNFSEAVKYHKFEAAEYLLSNVDADMPDSLVSFAFCNTRFAYYLHQKKITTPEEFCISAAGSENLDALVYILNEVSKDCEYKGRTPLVEALRKRSFACIKHLAKVGANFNIFDDVGHTAWHYLATSPSTDVLRTVARTNKIDPDLRTKNGETALHLAASQGCITAIDILVEMGADVNAVDANGRTPLIRACIFGRPEPVKALIDRDADKSIKDNEGKTASDYATERDVRSALAGLWTPKKAEKSRRFTK</sequence>
<dbReference type="RefSeq" id="XP_001581869.1">
    <property type="nucleotide sequence ID" value="XM_001581819.1"/>
</dbReference>
<dbReference type="InParanoid" id="A2DFF5"/>
<dbReference type="InterPro" id="IPR002110">
    <property type="entry name" value="Ankyrin_rpt"/>
</dbReference>
<evidence type="ECO:0000256" key="1">
    <source>
        <dbReference type="PROSITE-ProRule" id="PRU00023"/>
    </source>
</evidence>